<dbReference type="SUPFAM" id="SSF46689">
    <property type="entry name" value="Homeodomain-like"/>
    <property type="match status" value="1"/>
</dbReference>
<dbReference type="PROSITE" id="PS50977">
    <property type="entry name" value="HTH_TETR_2"/>
    <property type="match status" value="1"/>
</dbReference>
<evidence type="ECO:0000256" key="2">
    <source>
        <dbReference type="ARBA" id="ARBA00023125"/>
    </source>
</evidence>
<keyword evidence="3" id="KW-0804">Transcription</keyword>
<organism evidence="6">
    <name type="scientific">Gordonia sp. MP11Mi</name>
    <dbReference type="NCBI Taxonomy" id="3022769"/>
    <lineage>
        <taxon>Bacteria</taxon>
        <taxon>Bacillati</taxon>
        <taxon>Actinomycetota</taxon>
        <taxon>Actinomycetes</taxon>
        <taxon>Mycobacteriales</taxon>
        <taxon>Gordoniaceae</taxon>
        <taxon>Gordonia</taxon>
    </lineage>
</organism>
<evidence type="ECO:0000313" key="6">
    <source>
        <dbReference type="EMBL" id="WOC12351.1"/>
    </source>
</evidence>
<dbReference type="PRINTS" id="PR00455">
    <property type="entry name" value="HTHTETR"/>
</dbReference>
<evidence type="ECO:0000256" key="1">
    <source>
        <dbReference type="ARBA" id="ARBA00023015"/>
    </source>
</evidence>
<dbReference type="InterPro" id="IPR011075">
    <property type="entry name" value="TetR_C"/>
</dbReference>
<evidence type="ECO:0000256" key="4">
    <source>
        <dbReference type="PROSITE-ProRule" id="PRU00335"/>
    </source>
</evidence>
<dbReference type="SUPFAM" id="SSF48498">
    <property type="entry name" value="Tetracyclin repressor-like, C-terminal domain"/>
    <property type="match status" value="1"/>
</dbReference>
<dbReference type="Pfam" id="PF00440">
    <property type="entry name" value="TetR_N"/>
    <property type="match status" value="1"/>
</dbReference>
<dbReference type="AlphaFoldDB" id="A0AA97CTV7"/>
<gene>
    <name evidence="6" type="primary">aqdR</name>
    <name evidence="6" type="ORF">MP11Mi_14360</name>
</gene>
<dbReference type="RefSeq" id="WP_420041591.1">
    <property type="nucleotide sequence ID" value="NZ_CP128986.1"/>
</dbReference>
<keyword evidence="1" id="KW-0805">Transcription regulation</keyword>
<keyword evidence="2 4" id="KW-0238">DNA-binding</keyword>
<dbReference type="Pfam" id="PF16859">
    <property type="entry name" value="TetR_C_11"/>
    <property type="match status" value="1"/>
</dbReference>
<protein>
    <submittedName>
        <fullName evidence="6">HTH-type transcriptional regulator AqdR</fullName>
    </submittedName>
</protein>
<feature type="domain" description="HTH tetR-type" evidence="5">
    <location>
        <begin position="18"/>
        <end position="78"/>
    </location>
</feature>
<evidence type="ECO:0000256" key="3">
    <source>
        <dbReference type="ARBA" id="ARBA00023163"/>
    </source>
</evidence>
<dbReference type="InterPro" id="IPR001647">
    <property type="entry name" value="HTH_TetR"/>
</dbReference>
<proteinExistence type="predicted"/>
<dbReference type="GO" id="GO:0003700">
    <property type="term" value="F:DNA-binding transcription factor activity"/>
    <property type="evidence" value="ECO:0007669"/>
    <property type="project" value="TreeGrafter"/>
</dbReference>
<reference evidence="6" key="1">
    <citation type="submission" date="2023-06" db="EMBL/GenBank/DDBJ databases">
        <title>Gordonia sp. nov. and Pseudochrobactrum sp. nov., two species isolated from the burying beetle Nicrophorus vespilloides.</title>
        <authorList>
            <person name="Poehlein A."/>
            <person name="Guzman J."/>
            <person name="Daniel R."/>
            <person name="Vilcinskas A."/>
        </authorList>
    </citation>
    <scope>NUCLEOTIDE SEQUENCE</scope>
    <source>
        <strain evidence="6">MP11Mi</strain>
    </source>
</reference>
<name>A0AA97CTV7_9ACTN</name>
<accession>A0AA97CTV7</accession>
<dbReference type="GO" id="GO:0000976">
    <property type="term" value="F:transcription cis-regulatory region binding"/>
    <property type="evidence" value="ECO:0007669"/>
    <property type="project" value="TreeGrafter"/>
</dbReference>
<evidence type="ECO:0000259" key="5">
    <source>
        <dbReference type="PROSITE" id="PS50977"/>
    </source>
</evidence>
<dbReference type="PANTHER" id="PTHR30055:SF148">
    <property type="entry name" value="TETR-FAMILY TRANSCRIPTIONAL REGULATOR"/>
    <property type="match status" value="1"/>
</dbReference>
<dbReference type="Gene3D" id="1.10.357.10">
    <property type="entry name" value="Tetracycline Repressor, domain 2"/>
    <property type="match status" value="1"/>
</dbReference>
<dbReference type="Gene3D" id="1.10.10.60">
    <property type="entry name" value="Homeodomain-like"/>
    <property type="match status" value="1"/>
</dbReference>
<dbReference type="InterPro" id="IPR050109">
    <property type="entry name" value="HTH-type_TetR-like_transc_reg"/>
</dbReference>
<sequence length="205" mass="21922">MADDQSPVKARRPGGRSARVRAAVLEATLVELVEKGYAGLSVDGVATRSGVHRTSIYRRWSNREALLVAALESPDLLMDHPPDTGSFDDDLRIYSESAVEVLNGPPGAVLRALLVSEASSLESVARVIRNGFLTLRSSSLPMVERAMVAGAVPVKTDAVDVMDHLLAPIYFRFLRSDEPVDVAVATQGAAATVVAARAGVFVRDR</sequence>
<dbReference type="EMBL" id="CP128986">
    <property type="protein sequence ID" value="WOC12351.1"/>
    <property type="molecule type" value="Genomic_DNA"/>
</dbReference>
<dbReference type="PANTHER" id="PTHR30055">
    <property type="entry name" value="HTH-TYPE TRANSCRIPTIONAL REGULATOR RUTR"/>
    <property type="match status" value="1"/>
</dbReference>
<feature type="DNA-binding region" description="H-T-H motif" evidence="4">
    <location>
        <begin position="41"/>
        <end position="60"/>
    </location>
</feature>
<dbReference type="InterPro" id="IPR036271">
    <property type="entry name" value="Tet_transcr_reg_TetR-rel_C_sf"/>
</dbReference>
<dbReference type="InterPro" id="IPR009057">
    <property type="entry name" value="Homeodomain-like_sf"/>
</dbReference>